<evidence type="ECO:0000259" key="7">
    <source>
        <dbReference type="Pfam" id="PF07005"/>
    </source>
</evidence>
<protein>
    <submittedName>
        <fullName evidence="9">Uncharacterized protein YgbK (DUF1537 family)</fullName>
    </submittedName>
</protein>
<keyword evidence="6" id="KW-0119">Carbohydrate metabolism</keyword>
<comment type="caution">
    <text evidence="9">The sequence shown here is derived from an EMBL/GenBank/DDBJ whole genome shotgun (WGS) entry which is preliminary data.</text>
</comment>
<organism evidence="9 10">
    <name type="scientific">Pseudorhizobium tarimense</name>
    <dbReference type="NCBI Taxonomy" id="1079109"/>
    <lineage>
        <taxon>Bacteria</taxon>
        <taxon>Pseudomonadati</taxon>
        <taxon>Pseudomonadota</taxon>
        <taxon>Alphaproteobacteria</taxon>
        <taxon>Hyphomicrobiales</taxon>
        <taxon>Rhizobiaceae</taxon>
        <taxon>Rhizobium/Agrobacterium group</taxon>
        <taxon>Pseudorhizobium</taxon>
    </lineage>
</organism>
<evidence type="ECO:0000256" key="3">
    <source>
        <dbReference type="ARBA" id="ARBA00022741"/>
    </source>
</evidence>
<reference evidence="9 10" key="1">
    <citation type="submission" date="2024-06" db="EMBL/GenBank/DDBJ databases">
        <title>Genomic Encyclopedia of Type Strains, Phase IV (KMG-IV): sequencing the most valuable type-strain genomes for metagenomic binning, comparative biology and taxonomic classification.</title>
        <authorList>
            <person name="Goeker M."/>
        </authorList>
    </citation>
    <scope>NUCLEOTIDE SEQUENCE [LARGE SCALE GENOMIC DNA]</scope>
    <source>
        <strain evidence="9 10">DSM 105042</strain>
    </source>
</reference>
<dbReference type="RefSeq" id="WP_247244455.1">
    <property type="nucleotide sequence ID" value="NZ_JALJRA010000009.1"/>
</dbReference>
<dbReference type="SUPFAM" id="SSF142764">
    <property type="entry name" value="YgbK-like"/>
    <property type="match status" value="1"/>
</dbReference>
<keyword evidence="10" id="KW-1185">Reference proteome</keyword>
<feature type="domain" description="Four-carbon acid sugar kinase N-terminal" evidence="7">
    <location>
        <begin position="10"/>
        <end position="246"/>
    </location>
</feature>
<proteinExistence type="inferred from homology"/>
<name>A0ABV2H793_9HYPH</name>
<dbReference type="EMBL" id="JBEPLJ010000009">
    <property type="protein sequence ID" value="MET3586406.1"/>
    <property type="molecule type" value="Genomic_DNA"/>
</dbReference>
<dbReference type="Gene3D" id="3.40.980.20">
    <property type="entry name" value="Four-carbon acid sugar kinase, nucleotide binding domain"/>
    <property type="match status" value="1"/>
</dbReference>
<gene>
    <name evidence="9" type="ORF">ABID21_002524</name>
</gene>
<feature type="domain" description="Four-carbon acid sugar kinase nucleotide binding" evidence="8">
    <location>
        <begin position="272"/>
        <end position="418"/>
    </location>
</feature>
<evidence type="ECO:0000313" key="9">
    <source>
        <dbReference type="EMBL" id="MET3586406.1"/>
    </source>
</evidence>
<sequence length="426" mass="44685">MTSLDAPECVYIGDDFTGASDTLATFSKGGARTKLFLQPPTATEMADLGAVGIATGLRSMAPRRMQEELERIMAPLAASRARFFHYKVCSTFDSSPKIGSIGAAVAAISAHIHPALVLIIGGQPSLGRYCCFGHLFAGASDRSVHRIDRHPVMSRHPVTPMRESDLRLHLTEQGLADIALVAATEIDQGAPAIIERLSAAAVSGAPCFLFDAVCQDHISMLAEVLRGLSVERPVLLVGASSVAEALTANDGSSAATMQVDKPDAGSGLPTFIFAGSRSSVTQSQVEAARLFKKLPLTPQVMSDPKLLQSAVEEARRHLSTGANLLAHLLPEEDYGLSNDDLTERSARFVAAVASEIHLSGLGIAGGDTSSAAVVCLGVRSLSYLGDADRGVAICSAETADGPLMLMLKGGQMGNTDLFDRFAGARL</sequence>
<evidence type="ECO:0000256" key="1">
    <source>
        <dbReference type="ARBA" id="ARBA00005715"/>
    </source>
</evidence>
<keyword evidence="3" id="KW-0547">Nucleotide-binding</keyword>
<dbReference type="Gene3D" id="3.40.50.10840">
    <property type="entry name" value="Putative sugar-binding, N-terminal domain"/>
    <property type="match status" value="1"/>
</dbReference>
<dbReference type="InterPro" id="IPR037051">
    <property type="entry name" value="4-carb_acid_sugar_kinase_N_sf"/>
</dbReference>
<evidence type="ECO:0000256" key="4">
    <source>
        <dbReference type="ARBA" id="ARBA00022777"/>
    </source>
</evidence>
<dbReference type="InterPro" id="IPR031475">
    <property type="entry name" value="NBD_C"/>
</dbReference>
<keyword evidence="4" id="KW-0418">Kinase</keyword>
<evidence type="ECO:0000259" key="8">
    <source>
        <dbReference type="Pfam" id="PF17042"/>
    </source>
</evidence>
<dbReference type="Proteomes" id="UP001549031">
    <property type="component" value="Unassembled WGS sequence"/>
</dbReference>
<accession>A0ABV2H793</accession>
<keyword evidence="5" id="KW-0067">ATP-binding</keyword>
<dbReference type="InterPro" id="IPR010737">
    <property type="entry name" value="4-carb_acid_sugar_kinase_N"/>
</dbReference>
<dbReference type="InterPro" id="IPR042213">
    <property type="entry name" value="NBD_C_sf"/>
</dbReference>
<evidence type="ECO:0000256" key="6">
    <source>
        <dbReference type="ARBA" id="ARBA00023277"/>
    </source>
</evidence>
<evidence type="ECO:0000256" key="2">
    <source>
        <dbReference type="ARBA" id="ARBA00022679"/>
    </source>
</evidence>
<keyword evidence="2" id="KW-0808">Transferase</keyword>
<evidence type="ECO:0000313" key="10">
    <source>
        <dbReference type="Proteomes" id="UP001549031"/>
    </source>
</evidence>
<comment type="similarity">
    <text evidence="1">Belongs to the four-carbon acid sugar kinase family.</text>
</comment>
<dbReference type="Pfam" id="PF17042">
    <property type="entry name" value="NBD_C"/>
    <property type="match status" value="1"/>
</dbReference>
<dbReference type="Pfam" id="PF07005">
    <property type="entry name" value="SBD_N"/>
    <property type="match status" value="1"/>
</dbReference>
<evidence type="ECO:0000256" key="5">
    <source>
        <dbReference type="ARBA" id="ARBA00022840"/>
    </source>
</evidence>